<protein>
    <submittedName>
        <fullName evidence="2">Uncharacterized protein</fullName>
    </submittedName>
</protein>
<evidence type="ECO:0000313" key="3">
    <source>
        <dbReference type="Proteomes" id="UP001516023"/>
    </source>
</evidence>
<feature type="region of interest" description="Disordered" evidence="1">
    <location>
        <begin position="67"/>
        <end position="95"/>
    </location>
</feature>
<evidence type="ECO:0000256" key="1">
    <source>
        <dbReference type="SAM" id="MobiDB-lite"/>
    </source>
</evidence>
<dbReference type="Proteomes" id="UP001516023">
    <property type="component" value="Unassembled WGS sequence"/>
</dbReference>
<accession>A0ABD3Q4Q0</accession>
<name>A0ABD3Q4Q0_9STRA</name>
<reference evidence="2 3" key="1">
    <citation type="journal article" date="2020" name="G3 (Bethesda)">
        <title>Improved Reference Genome for Cyclotella cryptica CCMP332, a Model for Cell Wall Morphogenesis, Salinity Adaptation, and Lipid Production in Diatoms (Bacillariophyta).</title>
        <authorList>
            <person name="Roberts W.R."/>
            <person name="Downey K.M."/>
            <person name="Ruck E.C."/>
            <person name="Traller J.C."/>
            <person name="Alverson A.J."/>
        </authorList>
    </citation>
    <scope>NUCLEOTIDE SEQUENCE [LARGE SCALE GENOMIC DNA]</scope>
    <source>
        <strain evidence="2 3">CCMP332</strain>
    </source>
</reference>
<evidence type="ECO:0000313" key="2">
    <source>
        <dbReference type="EMBL" id="KAL3795032.1"/>
    </source>
</evidence>
<organism evidence="2 3">
    <name type="scientific">Cyclotella cryptica</name>
    <dbReference type="NCBI Taxonomy" id="29204"/>
    <lineage>
        <taxon>Eukaryota</taxon>
        <taxon>Sar</taxon>
        <taxon>Stramenopiles</taxon>
        <taxon>Ochrophyta</taxon>
        <taxon>Bacillariophyta</taxon>
        <taxon>Coscinodiscophyceae</taxon>
        <taxon>Thalassiosirophycidae</taxon>
        <taxon>Stephanodiscales</taxon>
        <taxon>Stephanodiscaceae</taxon>
        <taxon>Cyclotella</taxon>
    </lineage>
</organism>
<gene>
    <name evidence="2" type="ORF">HJC23_006353</name>
</gene>
<comment type="caution">
    <text evidence="2">The sequence shown here is derived from an EMBL/GenBank/DDBJ whole genome shotgun (WGS) entry which is preliminary data.</text>
</comment>
<feature type="region of interest" description="Disordered" evidence="1">
    <location>
        <begin position="957"/>
        <end position="982"/>
    </location>
</feature>
<keyword evidence="3" id="KW-1185">Reference proteome</keyword>
<sequence>MNSQGSLPMHPSLAAALALHGVQNSSISPLANAKSQPSSKSPKRTSIQALTIHPSLPRVAYLAEETVAVSPSPPQSQQNPSAKKNKSSSVESRSFGSAVKTQRIIIQQFDRKCARSTLKIQPDPSGRSKDVLSCLPMEHLPLQLNRFRQTKSKNTKMSSQPLTLASMGPLQSITFLDREALFWQTRRGYGAVTNGELNFVSTANTGREDVIFHADSHFDGADQGLGYGLCLGLQFTRVLAILRFHDGVTNSISSFDVLCCLEGQRPNSTSGKESNTQYTPTSALVPVTNAIVVYGCSDGAMRFHNLVPSLLYSSRNEALSSLSMSTSLSSSGAAKLQKQSRQSTIKSVRGPNGRNDPIVKILNVDPAYSSFHDIHQQKEEPVAVASNPKSIVLHSRLLTACSSGVAYLWDVHIRLDRSSGAVRDLIVDPPLVRIDGLASLTVSPRKLPSVSGGKRVKSDGFWGDATLSKSASENDQDIASKAPYLDVTPAIFYDCNRDLLVWALPSEAPSASIDHRGDFKLELFGPNSPEAKKDADDKAFLEKWSGSGDNGGFVKVWNMSLVNALILRQSKSLPSTPQPPPKFPPAAVMKLHPFSASAAAPSNMVGGLMIGPLTPTSVAYTCLSRDGSELLVQAAPLPIMAACTDITWAVESTISSTPKKKSSMAERAKIFYVNFSTYYSASIANFQGNSVASTRVRGSSIAASFSSPNSFAVACDQGVILGAVAEGETWYNESESHLPLSDSPLSFNVPVGPLHTIISGGPVSSLNNRPGVLFMENNSVYASRLTTPRSPNDHKDSLVEKIGFQDPVMMHVVHAQNKSWHKLRSTRISVFAEVREMSNASPRLIPSPSGRYLCLFWEAEMRYEILHARSLLAKETNSSAGTSIPLDGRGPGVSPSVDSGSQVLSFAWIGDDDRFAILHYVELKSGGVAVLGQSSPARGTNFSPPSVDSRRKVLSRIIAPPNTDTRPEENNKPSSSPEMGPIRPHVELKKLAEVEVDAVELAAGASVAAATTVNLGRLTIRGGDRSVPTVLFGGPALCVGCISVSNGSNQPCVDNSYAYFYTRKNGAIKTHDERASAYMTVGPEIPYPSLVAWDEEGKLCAMALGSRVAVYLSQPPKFILLGAVNVFLTDHSNPEASLISLKFIHGVLYCSTQCSVHAIFLGSLKDEEIVCETDLFTIATNEVPICDTDISDCSSPVPVVTSLMQPHVLAYHCGGLLVSTTCGLRLLSLSHPVIRIGTLLGANLTEKARKWIFATPESEHDAMAHFLIPRGRADLAISDLDGLSIESYIDFCMIHDHVDELEYLVEKDGAALISQICNWKRGSPNGCYSAIFSLGVFFMGKGRMACAKKWTEHALNSGINTVISDAMKLALFISAADRDEGQGLLKRATDLMKFDSAGHIPFFNTA</sequence>
<dbReference type="EMBL" id="JABMIG020000075">
    <property type="protein sequence ID" value="KAL3795032.1"/>
    <property type="molecule type" value="Genomic_DNA"/>
</dbReference>
<proteinExistence type="predicted"/>